<name>A0AAD2ZQ14_PSEPU</name>
<comment type="caution">
    <text evidence="1">The sequence shown here is derived from an EMBL/GenBank/DDBJ whole genome shotgun (WGS) entry which is preliminary data.</text>
</comment>
<reference evidence="1 2" key="1">
    <citation type="submission" date="2013-02" db="EMBL/GenBank/DDBJ databases">
        <title>Insights into the proteome of triclosan-resistant Pseudomonas putida TRO1, isolated from activated sludge.</title>
        <authorList>
            <person name="Lolas I.B."/>
            <person name="Almeida B."/>
            <person name="Starnawski P.M."/>
            <person name="Soenderkaer M."/>
            <person name="Nielsen K.L."/>
            <person name="Nielsen J.L."/>
        </authorList>
    </citation>
    <scope>NUCLEOTIDE SEQUENCE [LARGE SCALE GENOMIC DNA]</scope>
    <source>
        <strain evidence="1 2">TRO1</strain>
    </source>
</reference>
<dbReference type="RefSeq" id="WP_004577680.1">
    <property type="nucleotide sequence ID" value="NZ_APBQ01000217.1"/>
</dbReference>
<dbReference type="Proteomes" id="UP000013237">
    <property type="component" value="Unassembled WGS sequence"/>
</dbReference>
<evidence type="ECO:0000313" key="2">
    <source>
        <dbReference type="Proteomes" id="UP000013237"/>
    </source>
</evidence>
<gene>
    <name evidence="1" type="ORF">C206_29448</name>
</gene>
<evidence type="ECO:0000313" key="1">
    <source>
        <dbReference type="EMBL" id="ENY74012.1"/>
    </source>
</evidence>
<sequence>MAMGKLNYTEAFKRYSAVLDNPNWAVSAISSDGSLVISCWEQYFKRPQPGVLLYDDSLSRWKGHNKPGLNLLRKHLEHTASEDLAVRLVMAKTSDPGAVDRGGDASKLKNTFSVREDLIGKLTSFDGDNYTIEFRKA</sequence>
<proteinExistence type="predicted"/>
<dbReference type="AlphaFoldDB" id="A0AAD2ZQ14"/>
<accession>A0AAD2ZQ14</accession>
<dbReference type="EMBL" id="APBQ01000217">
    <property type="protein sequence ID" value="ENY74012.1"/>
    <property type="molecule type" value="Genomic_DNA"/>
</dbReference>
<protein>
    <submittedName>
        <fullName evidence="1">Uncharacterized protein</fullName>
    </submittedName>
</protein>
<organism evidence="1 2">
    <name type="scientific">Pseudomonas putida TRO1</name>
    <dbReference type="NCBI Taxonomy" id="1227924"/>
    <lineage>
        <taxon>Bacteria</taxon>
        <taxon>Pseudomonadati</taxon>
        <taxon>Pseudomonadota</taxon>
        <taxon>Gammaproteobacteria</taxon>
        <taxon>Pseudomonadales</taxon>
        <taxon>Pseudomonadaceae</taxon>
        <taxon>Pseudomonas</taxon>
    </lineage>
</organism>